<reference evidence="23 24" key="2">
    <citation type="journal article" date="2007" name="PLoS Biol.">
        <title>Principles of genome evolution in the Drosophila melanogaster species group.</title>
        <authorList>
            <person name="Ranz J.M."/>
            <person name="Maurin D."/>
            <person name="Chan Y.S."/>
            <person name="von Grotthuss M."/>
            <person name="Hillier L.W."/>
            <person name="Roote J."/>
            <person name="Ashburner M."/>
            <person name="Bergman C.M."/>
        </authorList>
    </citation>
    <scope>NUCLEOTIDE SEQUENCE [LARGE SCALE GENOMIC DNA]</scope>
    <source>
        <strain evidence="24">Tai18E2 / Tucson 14021-0261.01</strain>
    </source>
</reference>
<dbReference type="GO" id="GO:0045317">
    <property type="term" value="P:equator specification"/>
    <property type="evidence" value="ECO:0007669"/>
    <property type="project" value="EnsemblMetazoa"/>
</dbReference>
<dbReference type="GO" id="GO:0044331">
    <property type="term" value="P:cell-cell adhesion mediated by cadherin"/>
    <property type="evidence" value="ECO:0007669"/>
    <property type="project" value="EnsemblMetazoa"/>
</dbReference>
<dbReference type="FunFam" id="2.60.40.60:FF:000035">
    <property type="entry name" value="Protocadherin Fat 3"/>
    <property type="match status" value="1"/>
</dbReference>
<feature type="domain" description="EGF-like" evidence="21">
    <location>
        <begin position="4003"/>
        <end position="4039"/>
    </location>
</feature>
<dbReference type="InterPro" id="IPR020894">
    <property type="entry name" value="Cadherin_CS"/>
</dbReference>
<dbReference type="GO" id="GO:0043065">
    <property type="term" value="P:positive regulation of apoptotic process"/>
    <property type="evidence" value="ECO:0007669"/>
    <property type="project" value="EnsemblMetazoa"/>
</dbReference>
<dbReference type="FunFam" id="2.60.40.60:FF:000032">
    <property type="entry name" value="FAT atypical cadherin 1"/>
    <property type="match status" value="1"/>
</dbReference>
<keyword evidence="6 18" id="KW-0812">Transmembrane</keyword>
<dbReference type="SUPFAM" id="SSF57196">
    <property type="entry name" value="EGF/Laminin"/>
    <property type="match status" value="1"/>
</dbReference>
<dbReference type="FunFam" id="2.60.40.60:FF:000002">
    <property type="entry name" value="Protocadherin alpha 2"/>
    <property type="match status" value="1"/>
</dbReference>
<evidence type="ECO:0000256" key="11">
    <source>
        <dbReference type="ARBA" id="ARBA00022989"/>
    </source>
</evidence>
<comment type="subcellular location">
    <subcellularLocation>
        <location evidence="1">Apical cell membrane</location>
    </subcellularLocation>
    <subcellularLocation>
        <location evidence="2">Cell membrane</location>
        <topology evidence="2">Single-pass type I membrane protein</topology>
    </subcellularLocation>
</comment>
<evidence type="ECO:0000259" key="22">
    <source>
        <dbReference type="PROSITE" id="PS50268"/>
    </source>
</evidence>
<dbReference type="FunFam" id="2.60.40.60:FF:000108">
    <property type="entry name" value="FAT atypical cadherin 4"/>
    <property type="match status" value="1"/>
</dbReference>
<feature type="region of interest" description="Disordered" evidence="17">
    <location>
        <begin position="64"/>
        <end position="83"/>
    </location>
</feature>
<dbReference type="GO" id="GO:0035159">
    <property type="term" value="P:regulation of tube length, open tracheal system"/>
    <property type="evidence" value="ECO:0007669"/>
    <property type="project" value="EnsemblMetazoa"/>
</dbReference>
<feature type="compositionally biased region" description="Polar residues" evidence="17">
    <location>
        <begin position="4737"/>
        <end position="4746"/>
    </location>
</feature>
<feature type="domain" description="Cadherin" evidence="22">
    <location>
        <begin position="506"/>
        <end position="610"/>
    </location>
</feature>
<feature type="domain" description="Cadherin" evidence="22">
    <location>
        <begin position="2616"/>
        <end position="2721"/>
    </location>
</feature>
<dbReference type="GO" id="GO:0016324">
    <property type="term" value="C:apical plasma membrane"/>
    <property type="evidence" value="ECO:0007669"/>
    <property type="project" value="UniProtKB-SubCell"/>
</dbReference>
<feature type="compositionally biased region" description="Low complexity" evidence="17">
    <location>
        <begin position="4749"/>
        <end position="4761"/>
    </location>
</feature>
<evidence type="ECO:0000259" key="21">
    <source>
        <dbReference type="PROSITE" id="PS50026"/>
    </source>
</evidence>
<dbReference type="Gene3D" id="2.60.120.200">
    <property type="match status" value="2"/>
</dbReference>
<dbReference type="CDD" id="cd11304">
    <property type="entry name" value="Cadherin_repeat"/>
    <property type="match status" value="33"/>
</dbReference>
<feature type="domain" description="Cadherin" evidence="22">
    <location>
        <begin position="3563"/>
        <end position="3667"/>
    </location>
</feature>
<dbReference type="FunFam" id="2.60.40.60:FF:000037">
    <property type="entry name" value="FAT atypical cadherin 1"/>
    <property type="match status" value="1"/>
</dbReference>
<feature type="region of interest" description="Disordered" evidence="17">
    <location>
        <begin position="5024"/>
        <end position="5057"/>
    </location>
</feature>
<evidence type="ECO:0000256" key="1">
    <source>
        <dbReference type="ARBA" id="ARBA00004221"/>
    </source>
</evidence>
<keyword evidence="24" id="KW-1185">Reference proteome</keyword>
<feature type="domain" description="Cadherin" evidence="22">
    <location>
        <begin position="756"/>
        <end position="853"/>
    </location>
</feature>
<dbReference type="EMBL" id="CM000157">
    <property type="protein sequence ID" value="EDW87615.2"/>
    <property type="molecule type" value="Genomic_DNA"/>
</dbReference>
<dbReference type="KEGG" id="dya:Dyak_GE14764"/>
<feature type="domain" description="Cadherin" evidence="22">
    <location>
        <begin position="3036"/>
        <end position="3140"/>
    </location>
</feature>
<dbReference type="FunFam" id="2.60.40.60:FF:000144">
    <property type="entry name" value="FAT atypical cadherin 4"/>
    <property type="match status" value="1"/>
</dbReference>
<dbReference type="Pfam" id="PF00054">
    <property type="entry name" value="Laminin_G_1"/>
    <property type="match status" value="1"/>
</dbReference>
<dbReference type="FunFam" id="2.60.40.60:FF:000118">
    <property type="entry name" value="protocadherin Fat 4"/>
    <property type="match status" value="1"/>
</dbReference>
<keyword evidence="11 18" id="KW-1133">Transmembrane helix</keyword>
<keyword evidence="5" id="KW-0597">Phosphoprotein</keyword>
<feature type="region of interest" description="Disordered" evidence="17">
    <location>
        <begin position="4698"/>
        <end position="4761"/>
    </location>
</feature>
<dbReference type="FunFam" id="2.60.40.60:FF:000286">
    <property type="entry name" value="Cadherin-related tumor suppressor"/>
    <property type="match status" value="1"/>
</dbReference>
<dbReference type="GO" id="GO:0007447">
    <property type="term" value="P:imaginal disc pattern formation"/>
    <property type="evidence" value="ECO:0007669"/>
    <property type="project" value="EnsemblMetazoa"/>
</dbReference>
<keyword evidence="13 16" id="KW-1015">Disulfide bond</keyword>
<dbReference type="Proteomes" id="UP000002282">
    <property type="component" value="Chromosome 2L"/>
</dbReference>
<feature type="chain" id="PRO_5006458609" description="Cadherin-related tumor suppressor" evidence="19">
    <location>
        <begin position="37"/>
        <end position="5057"/>
    </location>
</feature>
<comment type="caution">
    <text evidence="16">Lacks conserved residue(s) required for the propagation of feature annotation.</text>
</comment>
<feature type="domain" description="Cadherin" evidence="22">
    <location>
        <begin position="2824"/>
        <end position="2924"/>
    </location>
</feature>
<dbReference type="InterPro" id="IPR000742">
    <property type="entry name" value="EGF"/>
</dbReference>
<feature type="domain" description="Laminin G" evidence="20">
    <location>
        <begin position="4040"/>
        <end position="4231"/>
    </location>
</feature>
<dbReference type="GO" id="GO:0016339">
    <property type="term" value="P:calcium-dependent cell-cell adhesion via plasma membrane cell adhesion molecules"/>
    <property type="evidence" value="ECO:0007669"/>
    <property type="project" value="EnsemblMetazoa"/>
</dbReference>
<dbReference type="SMART" id="SM00282">
    <property type="entry name" value="LamG"/>
    <property type="match status" value="2"/>
</dbReference>
<dbReference type="InterPro" id="IPR013320">
    <property type="entry name" value="ConA-like_dom_sf"/>
</dbReference>
<dbReference type="GO" id="GO:0090175">
    <property type="term" value="P:regulation of establishment of planar polarity"/>
    <property type="evidence" value="ECO:0007669"/>
    <property type="project" value="EnsemblMetazoa"/>
</dbReference>
<feature type="region of interest" description="Disordered" evidence="17">
    <location>
        <begin position="4782"/>
        <end position="4832"/>
    </location>
</feature>
<feature type="domain" description="Cadherin" evidence="22">
    <location>
        <begin position="2925"/>
        <end position="3035"/>
    </location>
</feature>
<dbReference type="GO" id="GO:0090176">
    <property type="term" value="P:microtubule cytoskeleton organization involved in establishment of planar polarity"/>
    <property type="evidence" value="ECO:0007669"/>
    <property type="project" value="EnsemblMetazoa"/>
</dbReference>
<dbReference type="Pfam" id="PF25374">
    <property type="entry name" value="Cadherin_FAT4_N"/>
    <property type="match status" value="1"/>
</dbReference>
<dbReference type="SUPFAM" id="SSF49313">
    <property type="entry name" value="Cadherin-like"/>
    <property type="match status" value="33"/>
</dbReference>
<evidence type="ECO:0000256" key="17">
    <source>
        <dbReference type="SAM" id="MobiDB-lite"/>
    </source>
</evidence>
<dbReference type="FunFam" id="2.60.40.60:FF:000081">
    <property type="entry name" value="protocadherin Fat 4"/>
    <property type="match status" value="1"/>
</dbReference>
<feature type="disulfide bond" evidence="16">
    <location>
        <begin position="3950"/>
        <end position="3959"/>
    </location>
</feature>
<dbReference type="PROSITE" id="PS50025">
    <property type="entry name" value="LAM_G_DOMAIN"/>
    <property type="match status" value="2"/>
</dbReference>
<dbReference type="FunFam" id="2.60.40.60:FF:000110">
    <property type="entry name" value="FAT atypical cadherin 4"/>
    <property type="match status" value="1"/>
</dbReference>
<dbReference type="InterPro" id="IPR001881">
    <property type="entry name" value="EGF-like_Ca-bd_dom"/>
</dbReference>
<dbReference type="GO" id="GO:0035332">
    <property type="term" value="P:positive regulation of hippo signaling"/>
    <property type="evidence" value="ECO:0007669"/>
    <property type="project" value="EnsemblMetazoa"/>
</dbReference>
<dbReference type="FunFam" id="2.60.40.60:FF:000024">
    <property type="entry name" value="FAT atypical cadherin 3"/>
    <property type="match status" value="1"/>
</dbReference>
<feature type="domain" description="Cadherin" evidence="22">
    <location>
        <begin position="1834"/>
        <end position="1938"/>
    </location>
</feature>
<dbReference type="GO" id="GO:0045571">
    <property type="term" value="P:negative regulation of imaginal disc growth"/>
    <property type="evidence" value="ECO:0007669"/>
    <property type="project" value="EnsemblMetazoa"/>
</dbReference>
<dbReference type="Pfam" id="PF00028">
    <property type="entry name" value="Cadherin"/>
    <property type="match status" value="32"/>
</dbReference>
<dbReference type="SMART" id="SM00112">
    <property type="entry name" value="CA"/>
    <property type="match status" value="33"/>
</dbReference>
<accession>B4NYI2</accession>
<evidence type="ECO:0000256" key="19">
    <source>
        <dbReference type="SAM" id="SignalP"/>
    </source>
</evidence>
<feature type="domain" description="Cadherin" evidence="22">
    <location>
        <begin position="2508"/>
        <end position="2614"/>
    </location>
</feature>
<feature type="compositionally biased region" description="Low complexity" evidence="17">
    <location>
        <begin position="5030"/>
        <end position="5041"/>
    </location>
</feature>
<evidence type="ECO:0000256" key="16">
    <source>
        <dbReference type="PROSITE-ProRule" id="PRU00076"/>
    </source>
</evidence>
<feature type="domain" description="Cadherin" evidence="22">
    <location>
        <begin position="2190"/>
        <end position="2295"/>
    </location>
</feature>
<feature type="domain" description="Cadherin" evidence="22">
    <location>
        <begin position="1401"/>
        <end position="1512"/>
    </location>
</feature>
<dbReference type="FunFam" id="2.60.40.60:FF:000329">
    <property type="entry name" value="Cadherin-related tumor suppressor"/>
    <property type="match status" value="1"/>
</dbReference>
<dbReference type="PROSITE" id="PS01186">
    <property type="entry name" value="EGF_2"/>
    <property type="match status" value="2"/>
</dbReference>
<feature type="domain" description="Cadherin" evidence="22">
    <location>
        <begin position="108"/>
        <end position="173"/>
    </location>
</feature>
<feature type="domain" description="Cadherin" evidence="22">
    <location>
        <begin position="1735"/>
        <end position="1833"/>
    </location>
</feature>
<feature type="domain" description="Cadherin" evidence="22">
    <location>
        <begin position="1190"/>
        <end position="1295"/>
    </location>
</feature>
<dbReference type="GO" id="GO:0035209">
    <property type="term" value="P:pupal development"/>
    <property type="evidence" value="ECO:0007669"/>
    <property type="project" value="EnsemblMetazoa"/>
</dbReference>
<dbReference type="SMR" id="B4NYI2"/>
<dbReference type="CDD" id="cd00054">
    <property type="entry name" value="EGF_CA"/>
    <property type="match status" value="3"/>
</dbReference>
<dbReference type="FunFam" id="2.10.25.10:FF:000592">
    <property type="entry name" value="Cadherin-related tumor suppressor"/>
    <property type="match status" value="1"/>
</dbReference>
<evidence type="ECO:0000256" key="5">
    <source>
        <dbReference type="ARBA" id="ARBA00022553"/>
    </source>
</evidence>
<dbReference type="GO" id="GO:0005509">
    <property type="term" value="F:calcium ion binding"/>
    <property type="evidence" value="ECO:0007669"/>
    <property type="project" value="UniProtKB-UniRule"/>
</dbReference>
<dbReference type="Gene3D" id="2.10.25.10">
    <property type="entry name" value="Laminin"/>
    <property type="match status" value="4"/>
</dbReference>
<feature type="domain" description="Cadherin" evidence="22">
    <location>
        <begin position="3457"/>
        <end position="3562"/>
    </location>
</feature>
<feature type="compositionally biased region" description="Polar residues" evidence="17">
    <location>
        <begin position="4883"/>
        <end position="4919"/>
    </location>
</feature>
<dbReference type="FunFam" id="2.60.120.200:FF:000207">
    <property type="entry name" value="Cadherin-related tumor suppressor"/>
    <property type="match status" value="1"/>
</dbReference>
<keyword evidence="3" id="KW-1003">Cell membrane</keyword>
<keyword evidence="7 19" id="KW-0732">Signal</keyword>
<keyword evidence="10" id="KW-0130">Cell adhesion</keyword>
<feature type="domain" description="Cadherin" evidence="22">
    <location>
        <begin position="3246"/>
        <end position="3350"/>
    </location>
</feature>
<dbReference type="PRINTS" id="PR00205">
    <property type="entry name" value="CADHERIN"/>
</dbReference>
<dbReference type="GO" id="GO:0090251">
    <property type="term" value="P:protein localization involved in establishment of planar polarity"/>
    <property type="evidence" value="ECO:0007669"/>
    <property type="project" value="EnsemblMetazoa"/>
</dbReference>
<feature type="compositionally biased region" description="Low complexity" evidence="17">
    <location>
        <begin position="4802"/>
        <end position="4829"/>
    </location>
</feature>
<dbReference type="FunFam" id="2.60.40.60:FF:000101">
    <property type="entry name" value="FAT atypical cadherin 4"/>
    <property type="match status" value="1"/>
</dbReference>
<reference evidence="23 24" key="1">
    <citation type="journal article" date="2007" name="Nature">
        <title>Evolution of genes and genomes on the Drosophila phylogeny.</title>
        <authorList>
            <consortium name="Drosophila 12 Genomes Consortium"/>
            <person name="Clark A.G."/>
            <person name="Eisen M.B."/>
            <person name="Smith D.R."/>
            <person name="Bergman C.M."/>
            <person name="Oliver B."/>
            <person name="Markow T.A."/>
            <person name="Kaufman T.C."/>
            <person name="Kellis M."/>
            <person name="Gelbart W."/>
            <person name="Iyer V.N."/>
            <person name="Pollard D.A."/>
            <person name="Sackton T.B."/>
            <person name="Larracuente A.M."/>
            <person name="Singh N.D."/>
            <person name="Abad J.P."/>
            <person name="Abt D.N."/>
            <person name="Adryan B."/>
            <person name="Aguade M."/>
            <person name="Akashi H."/>
            <person name="Anderson W.W."/>
            <person name="Aquadro C.F."/>
            <person name="Ardell D.H."/>
            <person name="Arguello R."/>
            <person name="Artieri C.G."/>
            <person name="Barbash D.A."/>
            <person name="Barker D."/>
            <person name="Barsanti P."/>
            <person name="Batterham P."/>
            <person name="Batzoglou S."/>
            <person name="Begun D."/>
            <person name="Bhutkar A."/>
            <person name="Blanco E."/>
            <person name="Bosak S.A."/>
            <person name="Bradley R.K."/>
            <person name="Brand A.D."/>
            <person name="Brent M.R."/>
            <person name="Brooks A.N."/>
            <person name="Brown R.H."/>
            <person name="Butlin R.K."/>
            <person name="Caggese C."/>
            <person name="Calvi B.R."/>
            <person name="Bernardo de Carvalho A."/>
            <person name="Caspi A."/>
            <person name="Castrezana S."/>
            <person name="Celniker S.E."/>
            <person name="Chang J.L."/>
            <person name="Chapple C."/>
            <person name="Chatterji S."/>
            <person name="Chinwalla A."/>
            <person name="Civetta A."/>
            <person name="Clifton S.W."/>
            <person name="Comeron J.M."/>
            <person name="Costello J.C."/>
            <person name="Coyne J.A."/>
            <person name="Daub J."/>
            <person name="David R.G."/>
            <person name="Delcher A.L."/>
            <person name="Delehaunty K."/>
            <person name="Do C.B."/>
            <person name="Ebling H."/>
            <person name="Edwards K."/>
            <person name="Eickbush T."/>
            <person name="Evans J.D."/>
            <person name="Filipski A."/>
            <person name="Findeiss S."/>
            <person name="Freyhult E."/>
            <person name="Fulton L."/>
            <person name="Fulton R."/>
            <person name="Garcia A.C."/>
            <person name="Gardiner A."/>
            <person name="Garfield D.A."/>
            <person name="Garvin B.E."/>
            <person name="Gibson G."/>
            <person name="Gilbert D."/>
            <person name="Gnerre S."/>
            <person name="Godfrey J."/>
            <person name="Good R."/>
            <person name="Gotea V."/>
            <person name="Gravely B."/>
            <person name="Greenberg A.J."/>
            <person name="Griffiths-Jones S."/>
            <person name="Gross S."/>
            <person name="Guigo R."/>
            <person name="Gustafson E.A."/>
            <person name="Haerty W."/>
            <person name="Hahn M.W."/>
            <person name="Halligan D.L."/>
            <person name="Halpern A.L."/>
            <person name="Halter G.M."/>
            <person name="Han M.V."/>
            <person name="Heger A."/>
            <person name="Hillier L."/>
            <person name="Hinrichs A.S."/>
            <person name="Holmes I."/>
            <person name="Hoskins R.A."/>
            <person name="Hubisz M.J."/>
            <person name="Hultmark D."/>
            <person name="Huntley M.A."/>
            <person name="Jaffe D.B."/>
            <person name="Jagadeeshan S."/>
            <person name="Jeck W.R."/>
            <person name="Johnson J."/>
            <person name="Jones C.D."/>
            <person name="Jordan W.C."/>
            <person name="Karpen G.H."/>
            <person name="Kataoka E."/>
            <person name="Keightley P.D."/>
            <person name="Kheradpour P."/>
            <person name="Kirkness E.F."/>
            <person name="Koerich L.B."/>
            <person name="Kristiansen K."/>
            <person name="Kudrna D."/>
            <person name="Kulathinal R.J."/>
            <person name="Kumar S."/>
            <person name="Kwok R."/>
            <person name="Lander E."/>
            <person name="Langley C.H."/>
            <person name="Lapoint R."/>
            <person name="Lazzaro B.P."/>
            <person name="Lee S.J."/>
            <person name="Levesque L."/>
            <person name="Li R."/>
            <person name="Lin C.F."/>
            <person name="Lin M.F."/>
            <person name="Lindblad-Toh K."/>
            <person name="Llopart A."/>
            <person name="Long M."/>
            <person name="Low L."/>
            <person name="Lozovsky E."/>
            <person name="Lu J."/>
            <person name="Luo M."/>
            <person name="Machado C.A."/>
            <person name="Makalowski W."/>
            <person name="Marzo M."/>
            <person name="Matsuda M."/>
            <person name="Matzkin L."/>
            <person name="McAllister B."/>
            <person name="McBride C.S."/>
            <person name="McKernan B."/>
            <person name="McKernan K."/>
            <person name="Mendez-Lago M."/>
            <person name="Minx P."/>
            <person name="Mollenhauer M.U."/>
            <person name="Montooth K."/>
            <person name="Mount S.M."/>
            <person name="Mu X."/>
            <person name="Myers E."/>
            <person name="Negre B."/>
            <person name="Newfeld S."/>
            <person name="Nielsen R."/>
            <person name="Noor M.A."/>
            <person name="O'Grady P."/>
            <person name="Pachter L."/>
            <person name="Papaceit M."/>
            <person name="Parisi M.J."/>
            <person name="Parisi M."/>
            <person name="Parts L."/>
            <person name="Pedersen J.S."/>
            <person name="Pesole G."/>
            <person name="Phillippy A.M."/>
            <person name="Ponting C.P."/>
            <person name="Pop M."/>
            <person name="Porcelli D."/>
            <person name="Powell J.R."/>
            <person name="Prohaska S."/>
            <person name="Pruitt K."/>
            <person name="Puig M."/>
            <person name="Quesneville H."/>
            <person name="Ram K.R."/>
            <person name="Rand D."/>
            <person name="Rasmussen M.D."/>
            <person name="Reed L.K."/>
            <person name="Reenan R."/>
            <person name="Reily A."/>
            <person name="Remington K.A."/>
            <person name="Rieger T.T."/>
            <person name="Ritchie M.G."/>
            <person name="Robin C."/>
            <person name="Rogers Y.H."/>
            <person name="Rohde C."/>
            <person name="Rozas J."/>
            <person name="Rubenfield M.J."/>
            <person name="Ruiz A."/>
            <person name="Russo S."/>
            <person name="Salzberg S.L."/>
            <person name="Sanchez-Gracia A."/>
            <person name="Saranga D.J."/>
            <person name="Sato H."/>
            <person name="Schaeffer S.W."/>
            <person name="Schatz M.C."/>
            <person name="Schlenke T."/>
            <person name="Schwartz R."/>
            <person name="Segarra C."/>
            <person name="Singh R.S."/>
            <person name="Sirot L."/>
            <person name="Sirota M."/>
            <person name="Sisneros N.B."/>
            <person name="Smith C.D."/>
            <person name="Smith T.F."/>
            <person name="Spieth J."/>
            <person name="Stage D.E."/>
            <person name="Stark A."/>
            <person name="Stephan W."/>
            <person name="Strausberg R.L."/>
            <person name="Strempel S."/>
            <person name="Sturgill D."/>
            <person name="Sutton G."/>
            <person name="Sutton G.G."/>
            <person name="Tao W."/>
            <person name="Teichmann S."/>
            <person name="Tobari Y.N."/>
            <person name="Tomimura Y."/>
            <person name="Tsolas J.M."/>
            <person name="Valente V.L."/>
            <person name="Venter E."/>
            <person name="Venter J.C."/>
            <person name="Vicario S."/>
            <person name="Vieira F.G."/>
            <person name="Vilella A.J."/>
            <person name="Villasante A."/>
            <person name="Walenz B."/>
            <person name="Wang J."/>
            <person name="Wasserman M."/>
            <person name="Watts T."/>
            <person name="Wilson D."/>
            <person name="Wilson R.K."/>
            <person name="Wing R.A."/>
            <person name="Wolfner M.F."/>
            <person name="Wong A."/>
            <person name="Wong G.K."/>
            <person name="Wu C.I."/>
            <person name="Wu G."/>
            <person name="Yamamoto D."/>
            <person name="Yang H.P."/>
            <person name="Yang S.P."/>
            <person name="Yorke J.A."/>
            <person name="Yoshida K."/>
            <person name="Zdobnov E."/>
            <person name="Zhang P."/>
            <person name="Zhang Y."/>
            <person name="Zimin A.V."/>
            <person name="Baldwin J."/>
            <person name="Abdouelleil A."/>
            <person name="Abdulkadir J."/>
            <person name="Abebe A."/>
            <person name="Abera B."/>
            <person name="Abreu J."/>
            <person name="Acer S.C."/>
            <person name="Aftuck L."/>
            <person name="Alexander A."/>
            <person name="An P."/>
            <person name="Anderson E."/>
            <person name="Anderson S."/>
            <person name="Arachi H."/>
            <person name="Azer M."/>
            <person name="Bachantsang P."/>
            <person name="Barry A."/>
            <person name="Bayul T."/>
            <person name="Berlin A."/>
            <person name="Bessette D."/>
            <person name="Bloom T."/>
            <person name="Blye J."/>
            <person name="Boguslavskiy L."/>
            <person name="Bonnet C."/>
            <person name="Boukhgalter B."/>
            <person name="Bourzgui I."/>
            <person name="Brown A."/>
            <person name="Cahill P."/>
            <person name="Channer S."/>
            <person name="Cheshatsang Y."/>
            <person name="Chuda L."/>
            <person name="Citroen M."/>
            <person name="Collymore A."/>
            <person name="Cooke P."/>
            <person name="Costello M."/>
            <person name="D'Aco K."/>
            <person name="Daza R."/>
            <person name="De Haan G."/>
            <person name="DeGray S."/>
            <person name="DeMaso C."/>
            <person name="Dhargay N."/>
            <person name="Dooley K."/>
            <person name="Dooley E."/>
            <person name="Doricent M."/>
            <person name="Dorje P."/>
            <person name="Dorjee K."/>
            <person name="Dupes A."/>
            <person name="Elong R."/>
            <person name="Falk J."/>
            <person name="Farina A."/>
            <person name="Faro S."/>
            <person name="Ferguson D."/>
            <person name="Fisher S."/>
            <person name="Foley C.D."/>
            <person name="Franke A."/>
            <person name="Friedrich D."/>
            <person name="Gadbois L."/>
            <person name="Gearin G."/>
            <person name="Gearin C.R."/>
            <person name="Giannoukos G."/>
            <person name="Goode T."/>
            <person name="Graham J."/>
            <person name="Grandbois E."/>
            <person name="Grewal S."/>
            <person name="Gyaltsen K."/>
            <person name="Hafez N."/>
            <person name="Hagos B."/>
            <person name="Hall J."/>
            <person name="Henson C."/>
            <person name="Hollinger A."/>
            <person name="Honan T."/>
            <person name="Huard M.D."/>
            <person name="Hughes L."/>
            <person name="Hurhula B."/>
            <person name="Husby M.E."/>
            <person name="Kamat A."/>
            <person name="Kanga B."/>
            <person name="Kashin S."/>
            <person name="Khazanovich D."/>
            <person name="Kisner P."/>
            <person name="Lance K."/>
            <person name="Lara M."/>
            <person name="Lee W."/>
            <person name="Lennon N."/>
            <person name="Letendre F."/>
            <person name="LeVine R."/>
            <person name="Lipovsky A."/>
            <person name="Liu X."/>
            <person name="Liu J."/>
            <person name="Liu S."/>
            <person name="Lokyitsang T."/>
            <person name="Lokyitsang Y."/>
            <person name="Lubonja R."/>
            <person name="Lui A."/>
            <person name="MacDonald P."/>
            <person name="Magnisalis V."/>
            <person name="Maru K."/>
            <person name="Matthews C."/>
            <person name="McCusker W."/>
            <person name="McDonough S."/>
            <person name="Mehta T."/>
            <person name="Meldrim J."/>
            <person name="Meneus L."/>
            <person name="Mihai O."/>
            <person name="Mihalev A."/>
            <person name="Mihova T."/>
            <person name="Mittelman R."/>
            <person name="Mlenga V."/>
            <person name="Montmayeur A."/>
            <person name="Mulrain L."/>
            <person name="Navidi A."/>
            <person name="Naylor J."/>
            <person name="Negash T."/>
            <person name="Nguyen T."/>
            <person name="Nguyen N."/>
            <person name="Nicol R."/>
            <person name="Norbu C."/>
            <person name="Norbu N."/>
            <person name="Novod N."/>
            <person name="O'Neill B."/>
            <person name="Osman S."/>
            <person name="Markiewicz E."/>
            <person name="Oyono O.L."/>
            <person name="Patti C."/>
            <person name="Phunkhang P."/>
            <person name="Pierre F."/>
            <person name="Priest M."/>
            <person name="Raghuraman S."/>
            <person name="Rege F."/>
            <person name="Reyes R."/>
            <person name="Rise C."/>
            <person name="Rogov P."/>
            <person name="Ross K."/>
            <person name="Ryan E."/>
            <person name="Settipalli S."/>
            <person name="Shea T."/>
            <person name="Sherpa N."/>
            <person name="Shi L."/>
            <person name="Shih D."/>
            <person name="Sparrow T."/>
            <person name="Spaulding J."/>
            <person name="Stalker J."/>
            <person name="Stange-Thomann N."/>
            <person name="Stavropoulos S."/>
            <person name="Stone C."/>
            <person name="Strader C."/>
            <person name="Tesfaye S."/>
            <person name="Thomson T."/>
            <person name="Thoulutsang Y."/>
            <person name="Thoulutsang D."/>
            <person name="Topham K."/>
            <person name="Topping I."/>
            <person name="Tsamla T."/>
            <person name="Vassiliev H."/>
            <person name="Vo A."/>
            <person name="Wangchuk T."/>
            <person name="Wangdi T."/>
            <person name="Weiand M."/>
            <person name="Wilkinson J."/>
            <person name="Wilson A."/>
            <person name="Yadav S."/>
            <person name="Young G."/>
            <person name="Yu Q."/>
            <person name="Zembek L."/>
            <person name="Zhong D."/>
            <person name="Zimmer A."/>
            <person name="Zwirko Z."/>
            <person name="Jaffe D.B."/>
            <person name="Alvarez P."/>
            <person name="Brockman W."/>
            <person name="Butler J."/>
            <person name="Chin C."/>
            <person name="Gnerre S."/>
            <person name="Grabherr M."/>
            <person name="Kleber M."/>
            <person name="Mauceli E."/>
            <person name="MacCallum I."/>
        </authorList>
    </citation>
    <scope>NUCLEOTIDE SEQUENCE [LARGE SCALE GENOMIC DNA]</scope>
    <source>
        <strain evidence="24">Tai18E2 / Tucson 14021-0261.01</strain>
    </source>
</reference>
<feature type="domain" description="Cadherin" evidence="22">
    <location>
        <begin position="1532"/>
        <end position="1624"/>
    </location>
</feature>
<evidence type="ECO:0000256" key="3">
    <source>
        <dbReference type="ARBA" id="ARBA00022475"/>
    </source>
</evidence>
<dbReference type="SMART" id="SM00179">
    <property type="entry name" value="EGF_CA"/>
    <property type="match status" value="3"/>
</dbReference>
<feature type="domain" description="Cadherin" evidence="22">
    <location>
        <begin position="1939"/>
        <end position="2078"/>
    </location>
</feature>
<keyword evidence="14" id="KW-0325">Glycoprotein</keyword>
<dbReference type="FunFam" id="2.60.40.60:FF:000033">
    <property type="entry name" value="FAT atypical cadherin 1"/>
    <property type="match status" value="1"/>
</dbReference>
<dbReference type="FunFam" id="2.10.25.10:FF:000594">
    <property type="entry name" value="cadherin-related tumor suppressor"/>
    <property type="match status" value="1"/>
</dbReference>
<keyword evidence="8" id="KW-0677">Repeat</keyword>
<dbReference type="GO" id="GO:0045296">
    <property type="term" value="F:cadherin binding"/>
    <property type="evidence" value="ECO:0007669"/>
    <property type="project" value="EnsemblMetazoa"/>
</dbReference>
<dbReference type="SMART" id="SM00181">
    <property type="entry name" value="EGF"/>
    <property type="match status" value="5"/>
</dbReference>
<evidence type="ECO:0000313" key="23">
    <source>
        <dbReference type="EMBL" id="EDW87615.2"/>
    </source>
</evidence>
<feature type="domain" description="Cadherin" evidence="22">
    <location>
        <begin position="857"/>
        <end position="960"/>
    </location>
</feature>
<dbReference type="FunFam" id="2.60.40.60:FF:000134">
    <property type="entry name" value="protocadherin Fat 4"/>
    <property type="match status" value="1"/>
</dbReference>
<dbReference type="FunFam" id="2.60.40.60:FF:000106">
    <property type="entry name" value="FAT atypical cadherin 4"/>
    <property type="match status" value="1"/>
</dbReference>
<dbReference type="GO" id="GO:0048105">
    <property type="term" value="P:establishment of body hair planar orientation"/>
    <property type="evidence" value="ECO:0007669"/>
    <property type="project" value="EnsemblMetazoa"/>
</dbReference>
<feature type="disulfide bond" evidence="16">
    <location>
        <begin position="3991"/>
        <end position="4000"/>
    </location>
</feature>
<dbReference type="FunFam" id="2.60.40.60:FF:000013">
    <property type="entry name" value="Cadherin EGF LAG seven-pass G-type receptor"/>
    <property type="match status" value="2"/>
</dbReference>
<feature type="domain" description="Cadherin" evidence="22">
    <location>
        <begin position="2403"/>
        <end position="2507"/>
    </location>
</feature>
<evidence type="ECO:0000256" key="14">
    <source>
        <dbReference type="ARBA" id="ARBA00023180"/>
    </source>
</evidence>
<dbReference type="FunFam" id="2.60.40.60:FF:000080">
    <property type="entry name" value="FAT atypical cadherin 1"/>
    <property type="match status" value="2"/>
</dbReference>
<evidence type="ECO:0000256" key="7">
    <source>
        <dbReference type="ARBA" id="ARBA00022729"/>
    </source>
</evidence>
<evidence type="ECO:0000256" key="2">
    <source>
        <dbReference type="ARBA" id="ARBA00004251"/>
    </source>
</evidence>
<dbReference type="PANTHER" id="PTHR24026:SF137">
    <property type="entry name" value="CADHERIN-RELATED TUMOR SUPPRESSOR"/>
    <property type="match status" value="1"/>
</dbReference>
<dbReference type="GO" id="GO:0008285">
    <property type="term" value="P:negative regulation of cell population proliferation"/>
    <property type="evidence" value="ECO:0007669"/>
    <property type="project" value="EnsemblMetazoa"/>
</dbReference>
<dbReference type="FunFam" id="2.10.25.10:FF:000709">
    <property type="entry name" value="Protocadherin Fat 4"/>
    <property type="match status" value="1"/>
</dbReference>
<name>B4NYI2_DROYA</name>
<feature type="domain" description="Cadherin" evidence="22">
    <location>
        <begin position="2078"/>
        <end position="2189"/>
    </location>
</feature>
<feature type="domain" description="Cadherin" evidence="22">
    <location>
        <begin position="961"/>
        <end position="1064"/>
    </location>
</feature>
<dbReference type="FunFam" id="2.60.40.60:FF:000340">
    <property type="entry name" value="Protocadherin Fat 4"/>
    <property type="match status" value="1"/>
</dbReference>
<dbReference type="InterPro" id="IPR015919">
    <property type="entry name" value="Cadherin-like_sf"/>
</dbReference>
<evidence type="ECO:0008006" key="25">
    <source>
        <dbReference type="Google" id="ProtNLM"/>
    </source>
</evidence>
<dbReference type="GO" id="GO:0007446">
    <property type="term" value="P:imaginal disc growth"/>
    <property type="evidence" value="ECO:0007669"/>
    <property type="project" value="EnsemblMetazoa"/>
</dbReference>
<feature type="domain" description="Cadherin" evidence="22">
    <location>
        <begin position="288"/>
        <end position="393"/>
    </location>
</feature>
<keyword evidence="12 18" id="KW-0472">Membrane</keyword>
<dbReference type="GO" id="GO:0046621">
    <property type="term" value="P:negative regulation of organ growth"/>
    <property type="evidence" value="ECO:0007669"/>
    <property type="project" value="EnsemblMetazoa"/>
</dbReference>
<feature type="disulfide bond" evidence="16">
    <location>
        <begin position="3972"/>
        <end position="3989"/>
    </location>
</feature>
<evidence type="ECO:0000256" key="6">
    <source>
        <dbReference type="ARBA" id="ARBA00022692"/>
    </source>
</evidence>
<dbReference type="Gene3D" id="2.60.40.60">
    <property type="entry name" value="Cadherins"/>
    <property type="match status" value="33"/>
</dbReference>
<feature type="region of interest" description="Disordered" evidence="17">
    <location>
        <begin position="4878"/>
        <end position="4952"/>
    </location>
</feature>
<dbReference type="FunFam" id="2.60.40.60:FF:000447">
    <property type="entry name" value="Cadherin-related tumor suppressor"/>
    <property type="match status" value="1"/>
</dbReference>
<dbReference type="GO" id="GO:0032880">
    <property type="term" value="P:regulation of protein localization"/>
    <property type="evidence" value="ECO:0007669"/>
    <property type="project" value="EnsemblMetazoa"/>
</dbReference>
<evidence type="ECO:0000256" key="12">
    <source>
        <dbReference type="ARBA" id="ARBA00023136"/>
    </source>
</evidence>
<protein>
    <recommendedName>
        <fullName evidence="25">Cadherin-related tumor suppressor</fullName>
    </recommendedName>
</protein>
<dbReference type="GO" id="GO:0016327">
    <property type="term" value="C:apicolateral plasma membrane"/>
    <property type="evidence" value="ECO:0007669"/>
    <property type="project" value="EnsemblMetazoa"/>
</dbReference>
<feature type="domain" description="Cadherin" evidence="22">
    <location>
        <begin position="174"/>
        <end position="287"/>
    </location>
</feature>
<dbReference type="FunFam" id="2.60.40.60:FF:000154">
    <property type="entry name" value="FAT atypical cadherin 4"/>
    <property type="match status" value="1"/>
</dbReference>
<dbReference type="GO" id="GO:0007157">
    <property type="term" value="P:heterophilic cell-cell adhesion via plasma membrane cell adhesion molecules"/>
    <property type="evidence" value="ECO:0007669"/>
    <property type="project" value="EnsemblMetazoa"/>
</dbReference>
<dbReference type="OrthoDB" id="6252479at2759"/>
<dbReference type="FunFam" id="2.60.40.60:FF:000039">
    <property type="entry name" value="FAT atypical cadherin 3"/>
    <property type="match status" value="1"/>
</dbReference>
<dbReference type="HOGENOM" id="CLU_000042_1_0_1"/>
<dbReference type="CDD" id="cd00110">
    <property type="entry name" value="LamG"/>
    <property type="match status" value="2"/>
</dbReference>
<dbReference type="FunFam" id="2.60.40.60:FF:000020">
    <property type="entry name" value="Dachsous cadherin-related 1b"/>
    <property type="match status" value="3"/>
</dbReference>
<feature type="transmembrane region" description="Helical" evidence="18">
    <location>
        <begin position="4497"/>
        <end position="4520"/>
    </location>
</feature>
<feature type="domain" description="Cadherin" evidence="22">
    <location>
        <begin position="405"/>
        <end position="505"/>
    </location>
</feature>
<feature type="domain" description="EGF-like" evidence="21">
    <location>
        <begin position="3963"/>
        <end position="4001"/>
    </location>
</feature>
<dbReference type="GO" id="GO:0001737">
    <property type="term" value="P:establishment of imaginal disc-derived wing hair orientation"/>
    <property type="evidence" value="ECO:0007669"/>
    <property type="project" value="EnsemblMetazoa"/>
</dbReference>
<dbReference type="InterPro" id="IPR002126">
    <property type="entry name" value="Cadherin-like_dom"/>
</dbReference>
<dbReference type="FunFam" id="2.60.40.60:FF:000321">
    <property type="entry name" value="Cadherin-related tumor suppressor"/>
    <property type="match status" value="1"/>
</dbReference>
<dbReference type="Pfam" id="PF00008">
    <property type="entry name" value="EGF"/>
    <property type="match status" value="2"/>
</dbReference>
<dbReference type="InterPro" id="IPR001791">
    <property type="entry name" value="Laminin_G"/>
</dbReference>
<keyword evidence="9 15" id="KW-0106">Calcium</keyword>
<dbReference type="GO" id="GO:0007156">
    <property type="term" value="P:homophilic cell adhesion via plasma membrane adhesion molecules"/>
    <property type="evidence" value="ECO:0007669"/>
    <property type="project" value="InterPro"/>
</dbReference>
<proteinExistence type="predicted"/>
<dbReference type="FunFam" id="2.60.40.60:FF:000116">
    <property type="entry name" value="Dachsous cadherin-related 2"/>
    <property type="match status" value="1"/>
</dbReference>
<evidence type="ECO:0000256" key="4">
    <source>
        <dbReference type="ARBA" id="ARBA00022536"/>
    </source>
</evidence>
<feature type="domain" description="Cadherin" evidence="22">
    <location>
        <begin position="1296"/>
        <end position="1400"/>
    </location>
</feature>
<feature type="domain" description="Cadherin" evidence="22">
    <location>
        <begin position="3351"/>
        <end position="3456"/>
    </location>
</feature>
<dbReference type="FunFam" id="2.60.120.200:FF:000263">
    <property type="entry name" value="Cadherin-related tumor suppressor"/>
    <property type="match status" value="1"/>
</dbReference>
<dbReference type="FunFam" id="2.10.25.10:FF:000768">
    <property type="entry name" value="Cadherin-related tumor suppressor"/>
    <property type="match status" value="1"/>
</dbReference>
<evidence type="ECO:0000256" key="9">
    <source>
        <dbReference type="ARBA" id="ARBA00022837"/>
    </source>
</evidence>
<feature type="domain" description="Cadherin" evidence="22">
    <location>
        <begin position="1626"/>
        <end position="1734"/>
    </location>
</feature>
<evidence type="ECO:0000259" key="20">
    <source>
        <dbReference type="PROSITE" id="PS50025"/>
    </source>
</evidence>
<dbReference type="eggNOG" id="KOG1219">
    <property type="taxonomic scope" value="Eukaryota"/>
</dbReference>
<dbReference type="PROSITE" id="PS00022">
    <property type="entry name" value="EGF_1"/>
    <property type="match status" value="4"/>
</dbReference>
<dbReference type="PROSITE" id="PS50268">
    <property type="entry name" value="CADHERIN_2"/>
    <property type="match status" value="33"/>
</dbReference>
<dbReference type="PROSITE" id="PS00232">
    <property type="entry name" value="CADHERIN_1"/>
    <property type="match status" value="15"/>
</dbReference>
<evidence type="ECO:0000256" key="10">
    <source>
        <dbReference type="ARBA" id="ARBA00022889"/>
    </source>
</evidence>
<feature type="domain" description="EGF-like" evidence="21">
    <location>
        <begin position="3924"/>
        <end position="3960"/>
    </location>
</feature>
<evidence type="ECO:0000256" key="18">
    <source>
        <dbReference type="SAM" id="Phobius"/>
    </source>
</evidence>
<feature type="domain" description="Laminin G" evidence="20">
    <location>
        <begin position="4313"/>
        <end position="4480"/>
    </location>
</feature>
<evidence type="ECO:0000256" key="15">
    <source>
        <dbReference type="PROSITE-ProRule" id="PRU00043"/>
    </source>
</evidence>
<feature type="domain" description="Cadherin" evidence="22">
    <location>
        <begin position="2296"/>
        <end position="2402"/>
    </location>
</feature>
<dbReference type="PROSITE" id="PS50026">
    <property type="entry name" value="EGF_3"/>
    <property type="match status" value="3"/>
</dbReference>
<evidence type="ECO:0000313" key="24">
    <source>
        <dbReference type="Proteomes" id="UP000002282"/>
    </source>
</evidence>
<feature type="domain" description="Cadherin" evidence="22">
    <location>
        <begin position="611"/>
        <end position="721"/>
    </location>
</feature>
<dbReference type="GO" id="GO:0016336">
    <property type="term" value="P:establishment or maintenance of polarity of larval imaginal disc epithelium"/>
    <property type="evidence" value="ECO:0007669"/>
    <property type="project" value="EnsemblMetazoa"/>
</dbReference>
<dbReference type="Pfam" id="PF02210">
    <property type="entry name" value="Laminin_G_2"/>
    <property type="match status" value="1"/>
</dbReference>
<feature type="signal peptide" evidence="19">
    <location>
        <begin position="1"/>
        <end position="36"/>
    </location>
</feature>
<dbReference type="GO" id="GO:0010629">
    <property type="term" value="P:negative regulation of gene expression"/>
    <property type="evidence" value="ECO:0007669"/>
    <property type="project" value="EnsemblMetazoa"/>
</dbReference>
<dbReference type="SUPFAM" id="SSF49899">
    <property type="entry name" value="Concanavalin A-like lectins/glucanases"/>
    <property type="match status" value="2"/>
</dbReference>
<feature type="domain" description="Cadherin" evidence="22">
    <location>
        <begin position="2722"/>
        <end position="2824"/>
    </location>
</feature>
<dbReference type="FunFam" id="2.60.40.60:FF:000143">
    <property type="entry name" value="FAT atypical cadherin 4"/>
    <property type="match status" value="1"/>
</dbReference>
<sequence>MKVVQNKFRTDIRNSLQMERLLLLFFLLLAGRESLCQTGDTKLELLAPRGRSYATTYEQYAAFPRRRSSSSSPSGEMQSRAVDTSADFEVLEGQPRGTSVGFIPTKPKFSYRFNEPPREFTLDPVTGEVKTNVVLDREGMRDHYDLVVLSSQPTYPIEVRIKVLDVNDNSPEFPEPSIAISFSESATTGTRLLLDAATDADVGENGVTDQYEIVAGNVDNKFRLVTTANPSGDTSYLHLETTGNLDRESRGSYQLNISARDGGTPPRFGYLQVNVTILDVNDNPPIFDHSDYNVSLNETALPGTPVATVMASDNDLGDNSKITYYLAETEHQFTVNPETGVISTTERVNCPQQKNQKSCVFTVFARDHGSPRQDGRTYVTVNLLDTNDHDPIISFRFFPDGGKVATVDENAVNGTVVAAVAVKDSDSGLNGRTSVRIVSGNELGHFRLEEAADLHIVRVNGVLDREEIGKYNLTVVAMDQGTPARTTTAHLIIDVNDVNDHEPVFEKSEYSAVLSELAPTGSFVASITATDEDTGVNAQVHYDILSGNELKWFSMDPLTGLIVTTGPLDREIRDTVELSISARDGGPNPKFAYTQLKVIILDENDEAPQFSQREQNVTLSEDAPPQTIVALMTATDHDQGTNGSVTFALAPSVERLYPLQFALDALTGQLTTRRPLDREKMSRYEVPVIARDQGAPTPHPHYKLVVSARDAGQRRSQQDAIVEIVLKSKSELLECGQAQAGGYEFQMLEDHEQQRNSQPNREVGIVQVKSTNGKANSPIEYDIIQGDRAQNFRIDPRSGRITTARPLDREEQANYRLTILASSSSSAAAGSVSYGQCIVNIAIIDLNDNAPVFALDRESEPTISLPENAAVGQEIYLSRVRDRDAGVNSRISYSLTQNPNQQFRIGAVTGVLYLQRPIRAEPGSLIHVELMATDAGSPPLSSKLSLSVLIADVNDHTPVFDHTSYETSLPETTKVNTRFFALAATDIDLGDNGRISYEIIEGNSERMFGVFPDGFLFVRAPLDREERDYYALTVSCRDAGQPSRSSVVPVVIHVIDENDNAPQFTNSTFTFSIPENAPADTFVGKLTAVDRDIGRNAELSFTLSSQTQDFTIDTRNGFIKTLRPFDREALVKVSRNAEAGGEDGSLRGSMAGNYMLLEATVSDNGIPRLQDKVKVKVIVTDVNDNAPEFLRAPYHVTISEGASEGTHIAHVFTQDADEGLNGDVYYTLAKGNEAGQFNLDSATGQLSLARRLDRESQEIHHLIVVAKDAALKHPLSSNASITIVVLDENDNAPEFTQSSSEVSVLETSPTGTELMRFRASDADQGVNSQVVFSISAGNRRDTFHIDSITGSLYLHKPLDYEDITSYTLNITASDCGTPSLSTTVLYNVLVVDDNDNPPIFPSTAIVRQIKEGIPLKTPIVTVTADDPDSGLNGKVSYAISKQEPQLPQGRHFGINTETGVIHTLREIDRESIDTFRLTVVATDRAQPSERQLSTEKLVTVIVEDINDNAPVFVSMNAAILPSKFSTSKGSSTAVMQVHAKDADSSSNGLVTYEIVSGPQELFKLQRNTGVVTFTPAPQLKQEVRYQLTLKATDEAVQSERRSSEVYITIITPGSGASESSVPQFEQRSKLSGSVYENEPIGTSILTVTAHLASAEIEYFVTNVTAVGSRGQVDRLFDIDAKLGILSTAAELDREAGPEEYEVEVYAIALGGQPRTSRTKVRVTVLDKNDSPPQFLDSPFVYNVSEDLQIGHTISTLRAHDPDTLGSVTFLLMDGHDGKFLLEPSTGKLILNDTLDRETKSKYELRIRVSDGVQYTETYATIQVSDTNDNPPLFEDTVYSFDIPENAQRGYQVGQIVARDADLGQNAQVSYGVVSDWANDVFSLNPQTGMLTLTARLDYEEVQHYILIVQAQDNGQPSLSTTITVYCNVLDLNDNAPIFDPMSYSSEVFENVPIATEVVTVSAKDIDSGNNGLIEYSITAGDVDSEFGIDSNGTIRTRRNLDREHRSAYTLTVTARDCADEFASFSELEETQLKLKYRSPRKYQQTRQEFLAHQKQQRLSSTVKVTILIKDVNDEVPIFVSANETAIMENVAINTVVIAVKAVDNDEGRNGYIDYLMKEASDEDMGQLDPLPFSLNPTDGQLRVVDALDRELRSSYLLNITARDRGEPPQSTETQLLIRILDENDNSPVFDPKQYSASVAENASIGAMVLQVSATDVDEGANGRIRYSIVLGDQNHDFSISEDTGVVRVAKNLNYERLSRYSLTVRAEDCALENPAGDTAELTINILDINDNRPTFLDSPYLARVMENTVPPNGGYVLTVNAYDADTPPLNSQVRYFLKEGDSDLFRINASSGDIALLKPLDREQQSEYTLTLVAMDTGSPPLTGTGIVRVEVQDINDNDPVFELHSYHATVRENLPAGTHVLSPRATDKDEGLNAKLRFNLLGEHMHRFHIDSETGEISTATTLDREETAVYHLTLMAQDSSITEPRASSVNLTISVSDVNDNIPKFDSTHYNVAVPERISKGEFVFGARALDLDDGENAVVHYTISGRDQHYFDINTKTGVVSTKLELKTRTKSPDDLTYTIVISAMDQGEQPLSSKAELTIILRPPELFPTFAYMANSHFTMSEDVRPGKMITKVSATSPKKGLVGKIRYAIAGGIMGDSLRVDPSSGVLSVGQDGLDYELTHLYEIWVEAADGDTPSLRSVTLITLNVTDANDNAPVMEQLIYNAEVLEEESPPQLIAVVKASDRDSGDNGNVIYRLQNDFDGTFEITESGEIYTRMRLDREEIGDYAFVVEAVDQGVPHLTGTASVLLHLLDKNDNPPKFTRLFSLNVTENAEIGSFVIRVTSSDLDLGANANASYSFSENPGEKFRIEPQSGNITVAGHLDREQQDEYILKVVASDGAWRAETPITITIQDQNDNAPEFEHSFYSFSFPELQQSIALVGQIIATDRDKQGPNSVISYSLQQPSPMFSIDPATGEVFSKKAVHFKHSQYVRSPENMYALTVLATDNGKPPLYSECLVNINIVDAHNNPPKFEQEEYLAPLPQDAVRGQRIVRVHANDKQDLGTNEMDYSLMTFNLSSIFTIGRHDGWITLVRPIQVPPNSRYELVVRATDHGVPPQSDETRVVIVVTGENLDTPRFSVNSYQVIVPENEPVGSTILTVGATDDDTGPNGMLRYSISGGNERQDFSVDERTGGIVIQQQLDYDLIQEYHLNITVQDLGYHPLSSVAMLTIILTDVNDNPPVFDQREYHGYIPENKPVGTFVFQAHATDKDSPKNAIIHYAFLPSGPDRHFFSMNQSNGTISSAVSFDYEERRIYTLQIKAKNPDSSMESYANLYVHVLGVNEFYPQFLQPVFHFDVSETSAVGTRVGAVQATDKDSGEDGRVYYLLVGSSNDKGFRIDTNTGLIYVARHLDRETQNRVVLTVMAKNYGSIRGNDTDEAQVIISIQDGNDPPEFIKHYYTSTISEAAPIGTKVTTVKAIDKDVRAQNNQFSYSIINGNLKHSFKIDVQTGEISTASRLDREEISTYNLVIGAIDTGLPPQTGSATVHIELEDVNDNGPTFTTEALNGYISENEPPGTSIMTLMASDPDLPRNGGPFTYQLIGGKHKSWLSVDRNSGVVRSTISFDREITPVLEALIEVEDSGKPKQKAQHLVTITVLDQNDNPSTTRSLHIAVSLFNGDLPANVKLADVRPNDIDIVGDYRCRLQKNPAQSQLQLAIPRACDLITTSHTTPIASVFSYTGNDGKHGDVSSKVSVAFQSFNNETLANSVSIMVRNMTANHFLANHYRPILEMIKSRMSNEDEVILYSLLEVGSGNSTNLQLLMAVRSAKTNYQQPKHLIERLREKRSAFSELLQKEVIVGYEPCSEPEVCENGGVCSATIRLLDAHSFVIQDSPALVLSGPRVVHDYSCQCTSGFSGEQCSRRQDPCLPNPCHSQVQCRRLGSDFQCMCPANRDGKHCEKERSDVCYSKPCRNGGSCQRSPDGSSYFCLCRPGFRGNQCESVSDSCRPNPCLHGGLCVSLKPGYKCNCTPGRYGRHCERFSYGFQPLSYMSFPALDVTTNDISIVFATTKPNSLLLYNYGMQSGGRSDFLAIELVHGRAYFSSGGARTAISTVIAGRNLADGGWHKVTATRNGRVMSLSVAKCADSGDVCTECLPGDSSCYADEVGPVGTLNFNKQPLMIGGLASADPILERPGQVHSDDLVGCLHSVHIAGRALNLSAPLQQRSILAGCNRQACQPALAAERCGGFAGQCIDRWSSSLCQCGGHLQSPDCSDSLEPINLGEGAFVEFRISEIYRRMQLLDNLYNSKSAWLDNPQMRERRAVSNFSTASQIYEAPKMLSLLFRTYKDQGQILYAATNQMFTSLSLREGRLVYYSKQHLTINMTVQETSSLNDGKWHNVSLFSESRSLRLLVDGRQVGDELDIAGVHDFLDPYLTTLNVGGEAFVGCLANVTVNNELQPLNGSGSIFPEVRYHGKIESGCSGDIGQDAAQVADPLSIGFTLVIVFFVILVVAILGSYVIYRFRGKQEKIGSLSCGVPGFKIKHPGGPVTQSQVDHVLVRNLHPSEAPSPPVGAGDHMRPPVGSHHLVGPELLTKKFKEPTAELPQPQQQQQRPQRPDIIERESPLIREDHHLAIPPLHPLPLEHASSVDMGSEYPEHYDLENASSIAPSDIDIVYHYKGYREAAGLRKYKASVPPVSAYTHHKHQNSGSQQQQQQHRHTAPFVTRNQGGQPPPPPTSASRTHQSTPLARLSPSSELSSQQPRILTLHDISGKPLQSALLATTSSSGGVGKDVHSNSERSLNSPVMSQLSGQSSSASRQKPGVPQQQAQQTSMGLTAEEIERLNGRPRTCSLISTLDAVSSSSEAPRVSSSALHMSLGGDVDAHSSTSTDESGNDSFTCSEIEYDNNSLSGDGKYSTSKSLLDGRSPVSRALSGGETSRNPPTTVVKTPPIPPHAYDGFESSFRGSLSTLVASDDDIANHLSGIYRKANGAASPSATTLGWEYLLNWGPSYENLMGVFKDIAELPDTNGPSQQQQQTQVVSTLRMPSSNGPAAPEEYV</sequence>
<feature type="disulfide bond" evidence="16">
    <location>
        <begin position="4029"/>
        <end position="4038"/>
    </location>
</feature>
<organism evidence="23 24">
    <name type="scientific">Drosophila yakuba</name>
    <name type="common">Fruit fly</name>
    <dbReference type="NCBI Taxonomy" id="7245"/>
    <lineage>
        <taxon>Eukaryota</taxon>
        <taxon>Metazoa</taxon>
        <taxon>Ecdysozoa</taxon>
        <taxon>Arthropoda</taxon>
        <taxon>Hexapoda</taxon>
        <taxon>Insecta</taxon>
        <taxon>Pterygota</taxon>
        <taxon>Neoptera</taxon>
        <taxon>Endopterygota</taxon>
        <taxon>Diptera</taxon>
        <taxon>Brachycera</taxon>
        <taxon>Muscomorpha</taxon>
        <taxon>Ephydroidea</taxon>
        <taxon>Drosophilidae</taxon>
        <taxon>Drosophila</taxon>
        <taxon>Sophophora</taxon>
    </lineage>
</organism>
<dbReference type="FunFam" id="2.60.40.60:FF:000029">
    <property type="entry name" value="Cadherin EGF LAG seven-pass G-type receptor 3"/>
    <property type="match status" value="1"/>
</dbReference>
<keyword evidence="4 16" id="KW-0245">EGF-like domain</keyword>
<evidence type="ECO:0000256" key="13">
    <source>
        <dbReference type="ARBA" id="ARBA00023157"/>
    </source>
</evidence>
<dbReference type="PANTHER" id="PTHR24026">
    <property type="entry name" value="FAT ATYPICAL CADHERIN-RELATED"/>
    <property type="match status" value="1"/>
</dbReference>
<feature type="domain" description="Cadherin" evidence="22">
    <location>
        <begin position="1065"/>
        <end position="1189"/>
    </location>
</feature>
<evidence type="ECO:0000256" key="8">
    <source>
        <dbReference type="ARBA" id="ARBA00022737"/>
    </source>
</evidence>
<feature type="region of interest" description="Disordered" evidence="17">
    <location>
        <begin position="4563"/>
        <end position="4584"/>
    </location>
</feature>
<gene>
    <name evidence="23" type="primary">Dyak\GE14764</name>
    <name evidence="23" type="synonym">dyak_GLEANR_1526</name>
    <name evidence="23" type="synonym">GE14764</name>
    <name evidence="23" type="ORF">Dyak_GE14764</name>
</gene>
<feature type="domain" description="Cadherin" evidence="22">
    <location>
        <begin position="3141"/>
        <end position="3245"/>
    </location>
</feature>